<gene>
    <name evidence="4" type="ORF">QR685DRAFT_521742</name>
</gene>
<dbReference type="PANTHER" id="PTHR47930:SF2">
    <property type="entry name" value="PENTATRICOPEPTIDE REPEAT PROTEIN (AFU_ORTHOLOGUE AFUA_8G04250)"/>
    <property type="match status" value="1"/>
</dbReference>
<evidence type="ECO:0000256" key="1">
    <source>
        <dbReference type="ARBA" id="ARBA00022737"/>
    </source>
</evidence>
<evidence type="ECO:0000313" key="4">
    <source>
        <dbReference type="EMBL" id="KAL0472346.1"/>
    </source>
</evidence>
<comment type="caution">
    <text evidence="4">The sequence shown here is derived from an EMBL/GenBank/DDBJ whole genome shotgun (WGS) entry which is preliminary data.</text>
</comment>
<keyword evidence="5" id="KW-1185">Reference proteome</keyword>
<dbReference type="Proteomes" id="UP001451303">
    <property type="component" value="Unassembled WGS sequence"/>
</dbReference>
<name>A0ABR3DI36_NEUIN</name>
<dbReference type="InterPro" id="IPR011990">
    <property type="entry name" value="TPR-like_helical_dom_sf"/>
</dbReference>
<accession>A0ABR3DI36</accession>
<protein>
    <recommendedName>
        <fullName evidence="3">Pentatricopeptide repeat-containing protein-mitochondrial domain-containing protein</fullName>
    </recommendedName>
</protein>
<sequence length="641" mass="71844">MPPPRQVIDGLWRCLCPSVDTTLLAKTPTLSSTSVIRSRPRVSRKDGLHRHRGARSLSQQSHGYRANVDSFVSPDLYIEPKWPQSQQKSETVADATVTATEIIQATNDLTEVLKEASTPVIYEALRELRNHHGQHGKIRPIIQFLLNNRKEKPNPFIYESLVVANWDITGSADELGFIFDSMVAAGVEPSIGVLQSALKALAVHPDYLLRTDILRSLGAKGAGLDKEAKISVTLGLLRDGQFEKALDLLDELVYSDQLVPAWVFEIFIYTLARRGFVEEAVRVMQVRLKTRNHNTPSRALPLGTWYFLLDECSRALHHEGTKLVWDHLVQKRLVNPPDGVVINVLNTASRHQDADLATRAIELLAERGVRLGLHHYEALVECYAYNGDLLNALQVLCIMEGADIPPKAASTRSIFLLFRRSPELLDGVKEMMENLKTAGYKIPIAALNVVLEAVCEEGPTVDKAFGMYRDLLHLCSSGPDLRTFQILLQKAQKAQTAQELESEMLMYTLKPTRDMYEDFVRCSIVDGDLNTAFNYLAQMELAPLARNSSRRMWISHPTLVQLLKRCFKEMDPRAWAVVDVARERKIDLEIEIKKLLAEMPKETVVSDQRAQEEITMMGAVNPAYEEALDAGDLKTSSSSAA</sequence>
<dbReference type="InterPro" id="IPR057027">
    <property type="entry name" value="TPR_mt"/>
</dbReference>
<proteinExistence type="predicted"/>
<reference evidence="4 5" key="1">
    <citation type="submission" date="2023-09" db="EMBL/GenBank/DDBJ databases">
        <title>Multi-omics analysis of a traditional fermented food reveals byproduct-associated fungal strains for waste-to-food upcycling.</title>
        <authorList>
            <consortium name="Lawrence Berkeley National Laboratory"/>
            <person name="Rekdal V.M."/>
            <person name="Villalobos-Escobedo J.M."/>
            <person name="Rodriguez-Valeron N."/>
            <person name="Garcia M.O."/>
            <person name="Vasquez D.P."/>
            <person name="Damayanti I."/>
            <person name="Sorensen P.M."/>
            <person name="Baidoo E.E."/>
            <person name="De Carvalho A.C."/>
            <person name="Riley R."/>
            <person name="Lipzen A."/>
            <person name="He G."/>
            <person name="Yan M."/>
            <person name="Haridas S."/>
            <person name="Daum C."/>
            <person name="Yoshinaga Y."/>
            <person name="Ng V."/>
            <person name="Grigoriev I.V."/>
            <person name="Munk R."/>
            <person name="Nuraida L."/>
            <person name="Wijaya C.H."/>
            <person name="Morales P.-C."/>
            <person name="Keasling J.D."/>
        </authorList>
    </citation>
    <scope>NUCLEOTIDE SEQUENCE [LARGE SCALE GENOMIC DNA]</scope>
    <source>
        <strain evidence="4 5">FGSC 2613</strain>
    </source>
</reference>
<feature type="region of interest" description="Disordered" evidence="2">
    <location>
        <begin position="38"/>
        <end position="62"/>
    </location>
</feature>
<evidence type="ECO:0000313" key="5">
    <source>
        <dbReference type="Proteomes" id="UP001451303"/>
    </source>
</evidence>
<evidence type="ECO:0000259" key="3">
    <source>
        <dbReference type="Pfam" id="PF23276"/>
    </source>
</evidence>
<dbReference type="EMBL" id="JAVLET010000003">
    <property type="protein sequence ID" value="KAL0472346.1"/>
    <property type="molecule type" value="Genomic_DNA"/>
</dbReference>
<feature type="compositionally biased region" description="Basic residues" evidence="2">
    <location>
        <begin position="38"/>
        <end position="54"/>
    </location>
</feature>
<dbReference type="Pfam" id="PF23276">
    <property type="entry name" value="TPR_24"/>
    <property type="match status" value="1"/>
</dbReference>
<feature type="domain" description="Pentatricopeptide repeat-containing protein-mitochondrial" evidence="3">
    <location>
        <begin position="338"/>
        <end position="470"/>
    </location>
</feature>
<dbReference type="Gene3D" id="1.25.40.10">
    <property type="entry name" value="Tetratricopeptide repeat domain"/>
    <property type="match status" value="2"/>
</dbReference>
<dbReference type="PANTHER" id="PTHR47930">
    <property type="entry name" value="YALI0C12947P"/>
    <property type="match status" value="1"/>
</dbReference>
<evidence type="ECO:0000256" key="2">
    <source>
        <dbReference type="SAM" id="MobiDB-lite"/>
    </source>
</evidence>
<organism evidence="4 5">
    <name type="scientific">Neurospora intermedia</name>
    <dbReference type="NCBI Taxonomy" id="5142"/>
    <lineage>
        <taxon>Eukaryota</taxon>
        <taxon>Fungi</taxon>
        <taxon>Dikarya</taxon>
        <taxon>Ascomycota</taxon>
        <taxon>Pezizomycotina</taxon>
        <taxon>Sordariomycetes</taxon>
        <taxon>Sordariomycetidae</taxon>
        <taxon>Sordariales</taxon>
        <taxon>Sordariaceae</taxon>
        <taxon>Neurospora</taxon>
    </lineage>
</organism>
<keyword evidence="1" id="KW-0677">Repeat</keyword>